<evidence type="ECO:0000313" key="3">
    <source>
        <dbReference type="Proteomes" id="UP000250140"/>
    </source>
</evidence>
<reference evidence="2 3" key="1">
    <citation type="journal article" date="2016" name="Nat. Commun.">
        <title>Ectomycorrhizal ecology is imprinted in the genome of the dominant symbiotic fungus Cenococcum geophilum.</title>
        <authorList>
            <consortium name="DOE Joint Genome Institute"/>
            <person name="Peter M."/>
            <person name="Kohler A."/>
            <person name="Ohm R.A."/>
            <person name="Kuo A."/>
            <person name="Krutzmann J."/>
            <person name="Morin E."/>
            <person name="Arend M."/>
            <person name="Barry K.W."/>
            <person name="Binder M."/>
            <person name="Choi C."/>
            <person name="Clum A."/>
            <person name="Copeland A."/>
            <person name="Grisel N."/>
            <person name="Haridas S."/>
            <person name="Kipfer T."/>
            <person name="LaButti K."/>
            <person name="Lindquist E."/>
            <person name="Lipzen A."/>
            <person name="Maire R."/>
            <person name="Meier B."/>
            <person name="Mihaltcheva S."/>
            <person name="Molinier V."/>
            <person name="Murat C."/>
            <person name="Poggeler S."/>
            <person name="Quandt C.A."/>
            <person name="Sperisen C."/>
            <person name="Tritt A."/>
            <person name="Tisserant E."/>
            <person name="Crous P.W."/>
            <person name="Henrissat B."/>
            <person name="Nehls U."/>
            <person name="Egli S."/>
            <person name="Spatafora J.W."/>
            <person name="Grigoriev I.V."/>
            <person name="Martin F.M."/>
        </authorList>
    </citation>
    <scope>NUCLEOTIDE SEQUENCE [LARGE SCALE GENOMIC DNA]</scope>
    <source>
        <strain evidence="2 3">CBS 207.34</strain>
    </source>
</reference>
<organism evidence="2 3">
    <name type="scientific">Glonium stellatum</name>
    <dbReference type="NCBI Taxonomy" id="574774"/>
    <lineage>
        <taxon>Eukaryota</taxon>
        <taxon>Fungi</taxon>
        <taxon>Dikarya</taxon>
        <taxon>Ascomycota</taxon>
        <taxon>Pezizomycotina</taxon>
        <taxon>Dothideomycetes</taxon>
        <taxon>Pleosporomycetidae</taxon>
        <taxon>Gloniales</taxon>
        <taxon>Gloniaceae</taxon>
        <taxon>Glonium</taxon>
    </lineage>
</organism>
<dbReference type="OrthoDB" id="4232400at2759"/>
<evidence type="ECO:0000313" key="2">
    <source>
        <dbReference type="EMBL" id="OCL07662.1"/>
    </source>
</evidence>
<accession>A0A8E2EZA0</accession>
<sequence>MPSNAADQDSAGSNLGSRNSASIGKSDYAMIKDAGFHSMNEFMLSYGLLDLCAPSRTDSSQLGLLVSKSVRMEDHDDHGETNAILDGMRKIDEQQAKGKDK</sequence>
<dbReference type="EMBL" id="KV749819">
    <property type="protein sequence ID" value="OCL07662.1"/>
    <property type="molecule type" value="Genomic_DNA"/>
</dbReference>
<protein>
    <submittedName>
        <fullName evidence="2">Uncharacterized protein</fullName>
    </submittedName>
</protein>
<feature type="region of interest" description="Disordered" evidence="1">
    <location>
        <begin position="1"/>
        <end position="22"/>
    </location>
</feature>
<evidence type="ECO:0000256" key="1">
    <source>
        <dbReference type="SAM" id="MobiDB-lite"/>
    </source>
</evidence>
<name>A0A8E2EZA0_9PEZI</name>
<proteinExistence type="predicted"/>
<dbReference type="Proteomes" id="UP000250140">
    <property type="component" value="Unassembled WGS sequence"/>
</dbReference>
<keyword evidence="3" id="KW-1185">Reference proteome</keyword>
<gene>
    <name evidence="2" type="ORF">AOQ84DRAFT_364784</name>
</gene>
<dbReference type="AlphaFoldDB" id="A0A8E2EZA0"/>